<feature type="region of interest" description="Disordered" evidence="1">
    <location>
        <begin position="39"/>
        <end position="62"/>
    </location>
</feature>
<accession>A0A0N5AZX8</accession>
<feature type="region of interest" description="Disordered" evidence="1">
    <location>
        <begin position="568"/>
        <end position="640"/>
    </location>
</feature>
<name>A0A0N5AZX8_9BILA</name>
<dbReference type="AlphaFoldDB" id="A0A0N5AZX8"/>
<proteinExistence type="predicted"/>
<evidence type="ECO:0000259" key="2">
    <source>
        <dbReference type="PROSITE" id="PS51444"/>
    </source>
</evidence>
<dbReference type="PROSITE" id="PS51444">
    <property type="entry name" value="FH2"/>
    <property type="match status" value="1"/>
</dbReference>
<dbReference type="SMART" id="SM00498">
    <property type="entry name" value="FH2"/>
    <property type="match status" value="1"/>
</dbReference>
<evidence type="ECO:0000313" key="4">
    <source>
        <dbReference type="WBParaSite" id="SMUV_0001056101-mRNA-1"/>
    </source>
</evidence>
<dbReference type="Pfam" id="PF02181">
    <property type="entry name" value="FH2"/>
    <property type="match status" value="1"/>
</dbReference>
<dbReference type="SUPFAM" id="SSF101447">
    <property type="entry name" value="Formin homology 2 domain (FH2 domain)"/>
    <property type="match status" value="1"/>
</dbReference>
<dbReference type="PANTHER" id="PTHR46345:SF8">
    <property type="entry name" value="FORMIN 3, ISOFORM B"/>
    <property type="match status" value="1"/>
</dbReference>
<keyword evidence="3" id="KW-1185">Reference proteome</keyword>
<feature type="compositionally biased region" description="Polar residues" evidence="1">
    <location>
        <begin position="39"/>
        <end position="57"/>
    </location>
</feature>
<evidence type="ECO:0000256" key="1">
    <source>
        <dbReference type="SAM" id="MobiDB-lite"/>
    </source>
</evidence>
<sequence>MKKLHSRDQKHDIFGSFKRELDEQIQLWYSDKVQNCSVHNQGRSSSIAESEGTNSSMESDEEQAIVDVPAPDQGKEKTVEEIVQLLKSVLNQKDDVIQSEIIRDICTAVLDKHTAVGLIKLIRQHFNIAADSPTVNVATPLLIVKPKSTPPPPPPLAPVAPTITAPAQESSTDLQKKRDLPVTLKPKVLPKKGIKLRQIQWTKLPADKVFSEAFAFDNIFMVASELSDNADESIDLNELEEKFSLPLSAEESTPEKNSAKKAEPLNLLSNKRSFNINIFLKQFKEGANQLLNCLRNGNCDGLQFENLNAFLNILPEKEEADLLRGFDGEVSQLDPAETFLLSLIDIPSYQLKLECLILREELKDFKKNLESNIDLLITACQEIQSSKMLPKVFCILVKIGNFLNAYGSSGNAAGFRLNSLWKVVDVKASKASLTILHFVELQDPSTVAALIQEFKHISDAAKLSFDNIKSEFTTMSERVEKQIKQINEAEEPAYFESFLNKLYTTEEEFSDLENKIKYLANTSKNLANYFCENEKTFKLDECLIILDKQLRQKHQVLFQENKVRQKREKIRSRRSSKISLGPTKPDEAFFTPGKQPRKVLPSAEKVLPDLPSTAKPPDEEIEVTEGQGVEQPSDKSRLSIKSTGELATIVQNCI</sequence>
<dbReference type="WBParaSite" id="SMUV_0001056101-mRNA-1">
    <property type="protein sequence ID" value="SMUV_0001056101-mRNA-1"/>
    <property type="gene ID" value="SMUV_0001056101"/>
</dbReference>
<feature type="domain" description="FH2" evidence="2">
    <location>
        <begin position="186"/>
        <end position="579"/>
    </location>
</feature>
<protein>
    <submittedName>
        <fullName evidence="4">FH2 domain-containing protein</fullName>
    </submittedName>
</protein>
<organism evidence="3 4">
    <name type="scientific">Syphacia muris</name>
    <dbReference type="NCBI Taxonomy" id="451379"/>
    <lineage>
        <taxon>Eukaryota</taxon>
        <taxon>Metazoa</taxon>
        <taxon>Ecdysozoa</taxon>
        <taxon>Nematoda</taxon>
        <taxon>Chromadorea</taxon>
        <taxon>Rhabditida</taxon>
        <taxon>Spirurina</taxon>
        <taxon>Oxyuridomorpha</taxon>
        <taxon>Oxyuroidea</taxon>
        <taxon>Oxyuridae</taxon>
        <taxon>Syphacia</taxon>
    </lineage>
</organism>
<dbReference type="Gene3D" id="1.20.58.2220">
    <property type="entry name" value="Formin, FH2 domain"/>
    <property type="match status" value="1"/>
</dbReference>
<dbReference type="PANTHER" id="PTHR46345">
    <property type="entry name" value="INVERTED FORMIN-2"/>
    <property type="match status" value="1"/>
</dbReference>
<dbReference type="InterPro" id="IPR042201">
    <property type="entry name" value="FH2_Formin_sf"/>
</dbReference>
<evidence type="ECO:0000313" key="3">
    <source>
        <dbReference type="Proteomes" id="UP000046393"/>
    </source>
</evidence>
<reference evidence="4" key="1">
    <citation type="submission" date="2017-02" db="UniProtKB">
        <authorList>
            <consortium name="WormBaseParasite"/>
        </authorList>
    </citation>
    <scope>IDENTIFICATION</scope>
</reference>
<dbReference type="InterPro" id="IPR015425">
    <property type="entry name" value="FH2_Formin"/>
</dbReference>
<dbReference type="STRING" id="451379.A0A0N5AZX8"/>
<dbReference type="Proteomes" id="UP000046393">
    <property type="component" value="Unplaced"/>
</dbReference>